<evidence type="ECO:0000313" key="11">
    <source>
        <dbReference type="Proteomes" id="UP000002931"/>
    </source>
</evidence>
<evidence type="ECO:0000259" key="9">
    <source>
        <dbReference type="Pfam" id="PF01435"/>
    </source>
</evidence>
<reference evidence="10 11" key="1">
    <citation type="journal article" date="2010" name="J. Bacteriol.">
        <title>Genome sequences of Pelagibaca bermudensis HTCC2601T and Maritimibacter alkaliphilus HTCC2654T, the type strains of two marine Roseobacter genera.</title>
        <authorList>
            <person name="Thrash J.C."/>
            <person name="Cho J.C."/>
            <person name="Ferriera S."/>
            <person name="Johnson J."/>
            <person name="Vergin K.L."/>
            <person name="Giovannoni S.J."/>
        </authorList>
    </citation>
    <scope>NUCLEOTIDE SEQUENCE [LARGE SCALE GENOMIC DNA]</scope>
    <source>
        <strain evidence="10 11">HTCC2654</strain>
    </source>
</reference>
<keyword evidence="8" id="KW-1133">Transmembrane helix</keyword>
<dbReference type="GO" id="GO:0046872">
    <property type="term" value="F:metal ion binding"/>
    <property type="evidence" value="ECO:0007669"/>
    <property type="project" value="UniProtKB-KW"/>
</dbReference>
<keyword evidence="8" id="KW-0472">Membrane</keyword>
<comment type="cofactor">
    <cofactor evidence="6">
        <name>Zn(2+)</name>
        <dbReference type="ChEBI" id="CHEBI:29105"/>
    </cofactor>
    <text evidence="6">Binds 1 zinc ion per subunit.</text>
</comment>
<name>A3VFM5_9RHOB</name>
<keyword evidence="11" id="KW-1185">Reference proteome</keyword>
<keyword evidence="3 6" id="KW-0378">Hydrolase</keyword>
<evidence type="ECO:0000256" key="7">
    <source>
        <dbReference type="SAM" id="MobiDB-lite"/>
    </source>
</evidence>
<accession>A3VFM5</accession>
<keyword evidence="8" id="KW-0812">Transmembrane</keyword>
<feature type="domain" description="Peptidase M48" evidence="9">
    <location>
        <begin position="183"/>
        <end position="353"/>
    </location>
</feature>
<dbReference type="Proteomes" id="UP000002931">
    <property type="component" value="Unassembled WGS sequence"/>
</dbReference>
<feature type="transmembrane region" description="Helical" evidence="8">
    <location>
        <begin position="260"/>
        <end position="283"/>
    </location>
</feature>
<dbReference type="Pfam" id="PF01435">
    <property type="entry name" value="Peptidase_M48"/>
    <property type="match status" value="1"/>
</dbReference>
<evidence type="ECO:0000256" key="8">
    <source>
        <dbReference type="SAM" id="Phobius"/>
    </source>
</evidence>
<evidence type="ECO:0000256" key="5">
    <source>
        <dbReference type="ARBA" id="ARBA00023049"/>
    </source>
</evidence>
<keyword evidence="4 6" id="KW-0862">Zinc</keyword>
<dbReference type="EMBL" id="AAMT01000006">
    <property type="protein sequence ID" value="EAQ13140.1"/>
    <property type="molecule type" value="Genomic_DNA"/>
</dbReference>
<dbReference type="CDD" id="cd07332">
    <property type="entry name" value="M48C_Oma1_like"/>
    <property type="match status" value="1"/>
</dbReference>
<gene>
    <name evidence="10" type="ORF">RB2654_11598</name>
</gene>
<evidence type="ECO:0000256" key="1">
    <source>
        <dbReference type="ARBA" id="ARBA00022670"/>
    </source>
</evidence>
<dbReference type="eggNOG" id="COG0501">
    <property type="taxonomic scope" value="Bacteria"/>
</dbReference>
<dbReference type="GO" id="GO:0016020">
    <property type="term" value="C:membrane"/>
    <property type="evidence" value="ECO:0007669"/>
    <property type="project" value="TreeGrafter"/>
</dbReference>
<evidence type="ECO:0000256" key="3">
    <source>
        <dbReference type="ARBA" id="ARBA00022801"/>
    </source>
</evidence>
<dbReference type="PANTHER" id="PTHR22726">
    <property type="entry name" value="METALLOENDOPEPTIDASE OMA1"/>
    <property type="match status" value="1"/>
</dbReference>
<evidence type="ECO:0000313" key="10">
    <source>
        <dbReference type="EMBL" id="EAQ13140.1"/>
    </source>
</evidence>
<dbReference type="HOGENOM" id="CLU_029002_0_0_5"/>
<feature type="compositionally biased region" description="Gly residues" evidence="7">
    <location>
        <begin position="407"/>
        <end position="417"/>
    </location>
</feature>
<dbReference type="GO" id="GO:0051603">
    <property type="term" value="P:proteolysis involved in protein catabolic process"/>
    <property type="evidence" value="ECO:0007669"/>
    <property type="project" value="TreeGrafter"/>
</dbReference>
<comment type="similarity">
    <text evidence="6">Belongs to the peptidase M48 family.</text>
</comment>
<evidence type="ECO:0000256" key="6">
    <source>
        <dbReference type="RuleBase" id="RU003983"/>
    </source>
</evidence>
<feature type="compositionally biased region" description="Basic and acidic residues" evidence="7">
    <location>
        <begin position="396"/>
        <end position="406"/>
    </location>
</feature>
<dbReference type="STRING" id="314271.RB2654_11598"/>
<dbReference type="InterPro" id="IPR001915">
    <property type="entry name" value="Peptidase_M48"/>
</dbReference>
<feature type="region of interest" description="Disordered" evidence="7">
    <location>
        <begin position="374"/>
        <end position="417"/>
    </location>
</feature>
<dbReference type="OrthoDB" id="9810445at2"/>
<comment type="caution">
    <text evidence="10">The sequence shown here is derived from an EMBL/GenBank/DDBJ whole genome shotgun (WGS) entry which is preliminary data.</text>
</comment>
<dbReference type="Gene3D" id="3.30.2010.10">
    <property type="entry name" value="Metalloproteases ('zincins'), catalytic domain"/>
    <property type="match status" value="1"/>
</dbReference>
<dbReference type="GO" id="GO:0004222">
    <property type="term" value="F:metalloendopeptidase activity"/>
    <property type="evidence" value="ECO:0007669"/>
    <property type="project" value="InterPro"/>
</dbReference>
<protein>
    <recommendedName>
        <fullName evidence="9">Peptidase M48 domain-containing protein</fullName>
    </recommendedName>
</protein>
<dbReference type="InterPro" id="IPR051156">
    <property type="entry name" value="Mito/Outer_Membr_Metalloprot"/>
</dbReference>
<evidence type="ECO:0000256" key="4">
    <source>
        <dbReference type="ARBA" id="ARBA00022833"/>
    </source>
</evidence>
<keyword evidence="1 6" id="KW-0645">Protease</keyword>
<organism evidence="10 11">
    <name type="scientific">Maritimibacter alkaliphilus HTCC2654</name>
    <dbReference type="NCBI Taxonomy" id="314271"/>
    <lineage>
        <taxon>Bacteria</taxon>
        <taxon>Pseudomonadati</taxon>
        <taxon>Pseudomonadota</taxon>
        <taxon>Alphaproteobacteria</taxon>
        <taxon>Rhodobacterales</taxon>
        <taxon>Roseobacteraceae</taxon>
        <taxon>Maritimibacter</taxon>
    </lineage>
</organism>
<evidence type="ECO:0000256" key="2">
    <source>
        <dbReference type="ARBA" id="ARBA00022723"/>
    </source>
</evidence>
<dbReference type="AlphaFoldDB" id="A3VFM5"/>
<dbReference type="RefSeq" id="WP_008331735.1">
    <property type="nucleotide sequence ID" value="NZ_CH902578.1"/>
</dbReference>
<keyword evidence="2" id="KW-0479">Metal-binding</keyword>
<sequence>MTDIYGAAPAVEEPEDKAVYADYVDGTDPVMHRVSLELSRSHLNIIMPDGERILWPLDEVRALKDQAYSDGVVLAQGFDDMARLKVDNPFVAKELRAVAPRLNRAQPVTNWGRIGAWASGAVASVALIIFVLVPIMADQLATYLPPEGEQALGDATFEQIRGALGRENAAVRLCEDSDGLAAIDAMVDRLAPDDDLPYPVRIAVLDHELVNAFALPGGRVILFRGLIDEAENPEEVASILAHEIGHVVNRDPTRDALRSAGSIGVLGLLFGDFAGGTVVLMLANQLINAKYSQAAETGADDYAHDLMRDAGLDPAALGTIFQRLMDEYGDAEGIAAHFASHPQMIRRIESAQAASEGGEYGLPVITEAQWQDMRSMCGDSHAEQDAPEDDENGGGRIERRVDEPDAGRGGGTLGGEN</sequence>
<dbReference type="PANTHER" id="PTHR22726:SF1">
    <property type="entry name" value="METALLOENDOPEPTIDASE OMA1, MITOCHONDRIAL"/>
    <property type="match status" value="1"/>
</dbReference>
<keyword evidence="5 6" id="KW-0482">Metalloprotease</keyword>
<proteinExistence type="inferred from homology"/>
<feature type="transmembrane region" description="Helical" evidence="8">
    <location>
        <begin position="114"/>
        <end position="137"/>
    </location>
</feature>